<dbReference type="Proteomes" id="UP001314903">
    <property type="component" value="Unassembled WGS sequence"/>
</dbReference>
<dbReference type="PANTHER" id="PTHR33516">
    <property type="entry name" value="LEXA REPRESSOR"/>
    <property type="match status" value="1"/>
</dbReference>
<dbReference type="InterPro" id="IPR010982">
    <property type="entry name" value="Lambda_DNA-bd_dom_sf"/>
</dbReference>
<dbReference type="EC" id="3.4.21.88" evidence="2"/>
<dbReference type="Pfam" id="PF00717">
    <property type="entry name" value="Peptidase_S24"/>
    <property type="match status" value="1"/>
</dbReference>
<accession>A0ABS4KI27</accession>
<evidence type="ECO:0000313" key="3">
    <source>
        <dbReference type="Proteomes" id="UP001314903"/>
    </source>
</evidence>
<dbReference type="InterPro" id="IPR050077">
    <property type="entry name" value="LexA_repressor"/>
</dbReference>
<dbReference type="Gene3D" id="2.10.109.10">
    <property type="entry name" value="Umud Fragment, subunit A"/>
    <property type="match status" value="1"/>
</dbReference>
<dbReference type="PROSITE" id="PS50943">
    <property type="entry name" value="HTH_CROC1"/>
    <property type="match status" value="1"/>
</dbReference>
<keyword evidence="3" id="KW-1185">Reference proteome</keyword>
<evidence type="ECO:0000313" key="2">
    <source>
        <dbReference type="EMBL" id="MBP2027437.1"/>
    </source>
</evidence>
<sequence>MKQMVTIGEKIAKLLEEKNMTQRDLAKLINVTEVTIGRYINNTREPKGSVLKDIADALGVTSDYLLTNKKILKDQFRSSDDFSKSILSRLGVKIPVLGKVAAGVPLEAIQDIEDYEEITQEMARKGEYFALKIKGNSMEPKFTEGDVVIVRKQSDVESGEIGVVIVNGCDATVKKIIKQENGILLMATNPAVFPPKFYEYKDISELPVYILGKVVELRAKF</sequence>
<dbReference type="Gene3D" id="1.10.260.40">
    <property type="entry name" value="lambda repressor-like DNA-binding domains"/>
    <property type="match status" value="1"/>
</dbReference>
<dbReference type="PANTHER" id="PTHR33516:SF2">
    <property type="entry name" value="LEXA REPRESSOR-RELATED"/>
    <property type="match status" value="1"/>
</dbReference>
<protein>
    <submittedName>
        <fullName evidence="2">Repressor LexA</fullName>
        <ecNumber evidence="2">3.4.21.88</ecNumber>
    </submittedName>
</protein>
<dbReference type="CDD" id="cd00093">
    <property type="entry name" value="HTH_XRE"/>
    <property type="match status" value="1"/>
</dbReference>
<keyword evidence="2" id="KW-0378">Hydrolase</keyword>
<evidence type="ECO:0000259" key="1">
    <source>
        <dbReference type="PROSITE" id="PS50943"/>
    </source>
</evidence>
<dbReference type="SMART" id="SM00530">
    <property type="entry name" value="HTH_XRE"/>
    <property type="match status" value="1"/>
</dbReference>
<reference evidence="2 3" key="1">
    <citation type="submission" date="2021-03" db="EMBL/GenBank/DDBJ databases">
        <title>Genomic Encyclopedia of Type Strains, Phase IV (KMG-IV): sequencing the most valuable type-strain genomes for metagenomic binning, comparative biology and taxonomic classification.</title>
        <authorList>
            <person name="Goeker M."/>
        </authorList>
    </citation>
    <scope>NUCLEOTIDE SEQUENCE [LARGE SCALE GENOMIC DNA]</scope>
    <source>
        <strain evidence="2 3">DSM 27512</strain>
    </source>
</reference>
<feature type="domain" description="HTH cro/C1-type" evidence="1">
    <location>
        <begin position="11"/>
        <end position="65"/>
    </location>
</feature>
<dbReference type="GO" id="GO:0004252">
    <property type="term" value="F:serine-type endopeptidase activity"/>
    <property type="evidence" value="ECO:0007669"/>
    <property type="project" value="UniProtKB-EC"/>
</dbReference>
<organism evidence="2 3">
    <name type="scientific">Acetoanaerobium pronyense</name>
    <dbReference type="NCBI Taxonomy" id="1482736"/>
    <lineage>
        <taxon>Bacteria</taxon>
        <taxon>Bacillati</taxon>
        <taxon>Bacillota</taxon>
        <taxon>Clostridia</taxon>
        <taxon>Peptostreptococcales</taxon>
        <taxon>Filifactoraceae</taxon>
        <taxon>Acetoanaerobium</taxon>
    </lineage>
</organism>
<dbReference type="EMBL" id="JAGGLI010000011">
    <property type="protein sequence ID" value="MBP2027437.1"/>
    <property type="molecule type" value="Genomic_DNA"/>
</dbReference>
<gene>
    <name evidence="2" type="ORF">J2Z35_001231</name>
</gene>
<dbReference type="InterPro" id="IPR039418">
    <property type="entry name" value="LexA-like"/>
</dbReference>
<proteinExistence type="predicted"/>
<dbReference type="InterPro" id="IPR015927">
    <property type="entry name" value="Peptidase_S24_S26A/B/C"/>
</dbReference>
<dbReference type="InterPro" id="IPR001387">
    <property type="entry name" value="Cro/C1-type_HTH"/>
</dbReference>
<dbReference type="SUPFAM" id="SSF51306">
    <property type="entry name" value="LexA/Signal peptidase"/>
    <property type="match status" value="1"/>
</dbReference>
<dbReference type="Pfam" id="PF01381">
    <property type="entry name" value="HTH_3"/>
    <property type="match status" value="1"/>
</dbReference>
<name>A0ABS4KI27_9FIRM</name>
<comment type="caution">
    <text evidence="2">The sequence shown here is derived from an EMBL/GenBank/DDBJ whole genome shotgun (WGS) entry which is preliminary data.</text>
</comment>
<dbReference type="RefSeq" id="WP_245330784.1">
    <property type="nucleotide sequence ID" value="NZ_JAGGLI010000011.1"/>
</dbReference>
<dbReference type="SUPFAM" id="SSF47413">
    <property type="entry name" value="lambda repressor-like DNA-binding domains"/>
    <property type="match status" value="1"/>
</dbReference>
<dbReference type="CDD" id="cd06529">
    <property type="entry name" value="S24_LexA-like"/>
    <property type="match status" value="1"/>
</dbReference>
<dbReference type="InterPro" id="IPR036286">
    <property type="entry name" value="LexA/Signal_pep-like_sf"/>
</dbReference>